<evidence type="ECO:0000313" key="3">
    <source>
        <dbReference type="EMBL" id="MXO52144.1"/>
    </source>
</evidence>
<dbReference type="OrthoDB" id="9795572at2"/>
<dbReference type="SMART" id="SM00530">
    <property type="entry name" value="HTH_XRE"/>
    <property type="match status" value="1"/>
</dbReference>
<dbReference type="PANTHER" id="PTHR46797">
    <property type="entry name" value="HTH-TYPE TRANSCRIPTIONAL REGULATOR"/>
    <property type="match status" value="1"/>
</dbReference>
<dbReference type="CDD" id="cd00093">
    <property type="entry name" value="HTH_XRE"/>
    <property type="match status" value="1"/>
</dbReference>
<dbReference type="Pfam" id="PF07238">
    <property type="entry name" value="PilZ"/>
    <property type="match status" value="1"/>
</dbReference>
<proteinExistence type="predicted"/>
<dbReference type="Gene3D" id="1.10.260.40">
    <property type="entry name" value="lambda repressor-like DNA-binding domains"/>
    <property type="match status" value="1"/>
</dbReference>
<dbReference type="AlphaFoldDB" id="A0A844Y2A0"/>
<gene>
    <name evidence="3" type="ORF">GRI42_12595</name>
</gene>
<sequence>MNETRTEETSADEADRRRRKPRLVLRLNTGVGQSGRAFDAEIMNLSHSGMLVKTQATLAFDAPLEVVLPKVGPTVAKVVWFDDQLYGCSFSTPLTPEQLDAANEAASDPDETHGVDHATLGGRIRHLRNRRGMTMRGLAAAVGVSKPTLWKWESDQVRPRHKTMQRLADELGVSELELVYGTPDLGEPDEIVQGSLAEIVRDAKKRIAEAAGVDEARVDVSIDWGDGD</sequence>
<dbReference type="InterPro" id="IPR010982">
    <property type="entry name" value="Lambda_DNA-bd_dom_sf"/>
</dbReference>
<dbReference type="Pfam" id="PF13560">
    <property type="entry name" value="HTH_31"/>
    <property type="match status" value="1"/>
</dbReference>
<reference evidence="3 4" key="1">
    <citation type="submission" date="2019-12" db="EMBL/GenBank/DDBJ databases">
        <title>Genomic-based taxomic classification of the family Erythrobacteraceae.</title>
        <authorList>
            <person name="Xu L."/>
        </authorList>
    </citation>
    <scope>NUCLEOTIDE SEQUENCE [LARGE SCALE GENOMIC DNA]</scope>
    <source>
        <strain evidence="3 4">DSM 16225</strain>
    </source>
</reference>
<dbReference type="Gene3D" id="2.40.10.220">
    <property type="entry name" value="predicted glycosyltransferase like domains"/>
    <property type="match status" value="1"/>
</dbReference>
<dbReference type="EMBL" id="WTYF01000004">
    <property type="protein sequence ID" value="MXO52144.1"/>
    <property type="molecule type" value="Genomic_DNA"/>
</dbReference>
<dbReference type="Proteomes" id="UP000444185">
    <property type="component" value="Unassembled WGS sequence"/>
</dbReference>
<organism evidence="3 4">
    <name type="scientific">Qipengyuania gaetbuli</name>
    <dbReference type="NCBI Taxonomy" id="266952"/>
    <lineage>
        <taxon>Bacteria</taxon>
        <taxon>Pseudomonadati</taxon>
        <taxon>Pseudomonadota</taxon>
        <taxon>Alphaproteobacteria</taxon>
        <taxon>Sphingomonadales</taxon>
        <taxon>Erythrobacteraceae</taxon>
        <taxon>Qipengyuania</taxon>
    </lineage>
</organism>
<dbReference type="SUPFAM" id="SSF141371">
    <property type="entry name" value="PilZ domain-like"/>
    <property type="match status" value="1"/>
</dbReference>
<evidence type="ECO:0000313" key="4">
    <source>
        <dbReference type="Proteomes" id="UP000444185"/>
    </source>
</evidence>
<dbReference type="GO" id="GO:0003700">
    <property type="term" value="F:DNA-binding transcription factor activity"/>
    <property type="evidence" value="ECO:0007669"/>
    <property type="project" value="TreeGrafter"/>
</dbReference>
<keyword evidence="4" id="KW-1185">Reference proteome</keyword>
<dbReference type="SUPFAM" id="SSF47413">
    <property type="entry name" value="lambda repressor-like DNA-binding domains"/>
    <property type="match status" value="1"/>
</dbReference>
<dbReference type="InterPro" id="IPR001387">
    <property type="entry name" value="Cro/C1-type_HTH"/>
</dbReference>
<comment type="caution">
    <text evidence="3">The sequence shown here is derived from an EMBL/GenBank/DDBJ whole genome shotgun (WGS) entry which is preliminary data.</text>
</comment>
<feature type="domain" description="HTH cro/C1-type" evidence="2">
    <location>
        <begin position="124"/>
        <end position="178"/>
    </location>
</feature>
<dbReference type="GO" id="GO:0005829">
    <property type="term" value="C:cytosol"/>
    <property type="evidence" value="ECO:0007669"/>
    <property type="project" value="TreeGrafter"/>
</dbReference>
<dbReference type="GO" id="GO:0035438">
    <property type="term" value="F:cyclic-di-GMP binding"/>
    <property type="evidence" value="ECO:0007669"/>
    <property type="project" value="InterPro"/>
</dbReference>
<protein>
    <submittedName>
        <fullName evidence="3">Helix-turn-helix domain-containing protein</fullName>
    </submittedName>
</protein>
<evidence type="ECO:0000259" key="2">
    <source>
        <dbReference type="PROSITE" id="PS50943"/>
    </source>
</evidence>
<accession>A0A844Y2A0</accession>
<dbReference type="RefSeq" id="WP_160608812.1">
    <property type="nucleotide sequence ID" value="NZ_WTYF01000004.1"/>
</dbReference>
<name>A0A844Y2A0_9SPHN</name>
<dbReference type="PROSITE" id="PS50943">
    <property type="entry name" value="HTH_CROC1"/>
    <property type="match status" value="1"/>
</dbReference>
<keyword evidence="1" id="KW-0238">DNA-binding</keyword>
<dbReference type="InterPro" id="IPR009875">
    <property type="entry name" value="PilZ_domain"/>
</dbReference>
<evidence type="ECO:0000256" key="1">
    <source>
        <dbReference type="ARBA" id="ARBA00023125"/>
    </source>
</evidence>
<dbReference type="PANTHER" id="PTHR46797:SF1">
    <property type="entry name" value="METHYLPHOSPHONATE SYNTHASE"/>
    <property type="match status" value="1"/>
</dbReference>
<dbReference type="GO" id="GO:0003677">
    <property type="term" value="F:DNA binding"/>
    <property type="evidence" value="ECO:0007669"/>
    <property type="project" value="UniProtKB-KW"/>
</dbReference>
<dbReference type="InterPro" id="IPR050807">
    <property type="entry name" value="TransReg_Diox_bact_type"/>
</dbReference>